<sequence>MISYEKVRQSLKTLNIVIIVLNAITVVFGLIGLVSLFLVRDNENLKATMTPEAYAAIEKALTPFSLFMTIIALLMTAAILVFVFINQKNIRQNAEISYLPYYLGFGVVALNIISQLLVAPSILNILIQLAFVALYFFAFKKAKTLNEKEEETEFEA</sequence>
<gene>
    <name evidence="2" type="ORF">N1496_04455</name>
</gene>
<keyword evidence="1" id="KW-0472">Membrane</keyword>
<evidence type="ECO:0000256" key="1">
    <source>
        <dbReference type="SAM" id="Phobius"/>
    </source>
</evidence>
<dbReference type="Proteomes" id="UP001238096">
    <property type="component" value="Chromosome"/>
</dbReference>
<evidence type="ECO:0000313" key="3">
    <source>
        <dbReference type="Proteomes" id="UP001238096"/>
    </source>
</evidence>
<evidence type="ECO:0000313" key="2">
    <source>
        <dbReference type="EMBL" id="WMB28720.1"/>
    </source>
</evidence>
<accession>A0ABY9LIU0</accession>
<reference evidence="3" key="1">
    <citation type="submission" date="2022-10" db="EMBL/GenBank/DDBJ databases">
        <title>Streptococcus didelphis as causative of fatal infections in opossums (Didelphis albiventris).</title>
        <authorList>
            <person name="Breyer G.M."/>
            <person name="Da Silva M.E.R.J."/>
            <person name="Siqueira F.M."/>
        </authorList>
    </citation>
    <scope>NUCLEOTIDE SEQUENCE [LARGE SCALE GENOMIC DNA]</scope>
    <source>
        <strain evidence="3">LBVP101/21</strain>
    </source>
</reference>
<keyword evidence="1" id="KW-0812">Transmembrane</keyword>
<evidence type="ECO:0008006" key="4">
    <source>
        <dbReference type="Google" id="ProtNLM"/>
    </source>
</evidence>
<proteinExistence type="predicted"/>
<dbReference type="RefSeq" id="WP_018366542.1">
    <property type="nucleotide sequence ID" value="NZ_CP104407.1"/>
</dbReference>
<keyword evidence="1" id="KW-1133">Transmembrane helix</keyword>
<feature type="transmembrane region" description="Helical" evidence="1">
    <location>
        <begin position="16"/>
        <end position="39"/>
    </location>
</feature>
<protein>
    <recommendedName>
        <fullName evidence="4">DUF2127 domain-containing protein</fullName>
    </recommendedName>
</protein>
<organism evidence="2 3">
    <name type="scientific">Streptococcus didelphis</name>
    <dbReference type="NCBI Taxonomy" id="102886"/>
    <lineage>
        <taxon>Bacteria</taxon>
        <taxon>Bacillati</taxon>
        <taxon>Bacillota</taxon>
        <taxon>Bacilli</taxon>
        <taxon>Lactobacillales</taxon>
        <taxon>Streptococcaceae</taxon>
        <taxon>Streptococcus</taxon>
    </lineage>
</organism>
<name>A0ABY9LIU0_9STRE</name>
<feature type="transmembrane region" description="Helical" evidence="1">
    <location>
        <begin position="122"/>
        <end position="139"/>
    </location>
</feature>
<keyword evidence="3" id="KW-1185">Reference proteome</keyword>
<dbReference type="EMBL" id="CP110509">
    <property type="protein sequence ID" value="WMB28720.1"/>
    <property type="molecule type" value="Genomic_DNA"/>
</dbReference>
<feature type="transmembrane region" description="Helical" evidence="1">
    <location>
        <begin position="98"/>
        <end position="116"/>
    </location>
</feature>
<feature type="transmembrane region" description="Helical" evidence="1">
    <location>
        <begin position="64"/>
        <end position="86"/>
    </location>
</feature>